<organism evidence="2 3">
    <name type="scientific">Boletus edulis BED1</name>
    <dbReference type="NCBI Taxonomy" id="1328754"/>
    <lineage>
        <taxon>Eukaryota</taxon>
        <taxon>Fungi</taxon>
        <taxon>Dikarya</taxon>
        <taxon>Basidiomycota</taxon>
        <taxon>Agaricomycotina</taxon>
        <taxon>Agaricomycetes</taxon>
        <taxon>Agaricomycetidae</taxon>
        <taxon>Boletales</taxon>
        <taxon>Boletineae</taxon>
        <taxon>Boletaceae</taxon>
        <taxon>Boletoideae</taxon>
        <taxon>Boletus</taxon>
    </lineage>
</organism>
<dbReference type="EMBL" id="WHUW01000072">
    <property type="protein sequence ID" value="KAF8428511.1"/>
    <property type="molecule type" value="Genomic_DNA"/>
</dbReference>
<evidence type="ECO:0000313" key="3">
    <source>
        <dbReference type="Proteomes" id="UP001194468"/>
    </source>
</evidence>
<feature type="chain" id="PRO_5042043010" evidence="1">
    <location>
        <begin position="20"/>
        <end position="140"/>
    </location>
</feature>
<name>A0AAD4G946_BOLED</name>
<dbReference type="Proteomes" id="UP001194468">
    <property type="component" value="Unassembled WGS sequence"/>
</dbReference>
<keyword evidence="1" id="KW-0732">Signal</keyword>
<gene>
    <name evidence="2" type="ORF">L210DRAFT_3634273</name>
</gene>
<accession>A0AAD4G946</accession>
<sequence>MIYATRVISFIGLVALAASAPLDQCGWGWSPGPLFIYPTACSQVCIESVLHIQWDLSIPGPPEHLTPDIPSALYLIQDAQLYANINPIASGFQLLGGLANFSVPYNITPGKYQLALFGDATMSLSHLFDFVFCEKEKDTP</sequence>
<reference evidence="2" key="2">
    <citation type="journal article" date="2020" name="Nat. Commun.">
        <title>Large-scale genome sequencing of mycorrhizal fungi provides insights into the early evolution of symbiotic traits.</title>
        <authorList>
            <person name="Miyauchi S."/>
            <person name="Kiss E."/>
            <person name="Kuo A."/>
            <person name="Drula E."/>
            <person name="Kohler A."/>
            <person name="Sanchez-Garcia M."/>
            <person name="Morin E."/>
            <person name="Andreopoulos B."/>
            <person name="Barry K.W."/>
            <person name="Bonito G."/>
            <person name="Buee M."/>
            <person name="Carver A."/>
            <person name="Chen C."/>
            <person name="Cichocki N."/>
            <person name="Clum A."/>
            <person name="Culley D."/>
            <person name="Crous P.W."/>
            <person name="Fauchery L."/>
            <person name="Girlanda M."/>
            <person name="Hayes R.D."/>
            <person name="Keri Z."/>
            <person name="LaButti K."/>
            <person name="Lipzen A."/>
            <person name="Lombard V."/>
            <person name="Magnuson J."/>
            <person name="Maillard F."/>
            <person name="Murat C."/>
            <person name="Nolan M."/>
            <person name="Ohm R.A."/>
            <person name="Pangilinan J."/>
            <person name="Pereira M.F."/>
            <person name="Perotto S."/>
            <person name="Peter M."/>
            <person name="Pfister S."/>
            <person name="Riley R."/>
            <person name="Sitrit Y."/>
            <person name="Stielow J.B."/>
            <person name="Szollosi G."/>
            <person name="Zifcakova L."/>
            <person name="Stursova M."/>
            <person name="Spatafora J.W."/>
            <person name="Tedersoo L."/>
            <person name="Vaario L.M."/>
            <person name="Yamada A."/>
            <person name="Yan M."/>
            <person name="Wang P."/>
            <person name="Xu J."/>
            <person name="Bruns T."/>
            <person name="Baldrian P."/>
            <person name="Vilgalys R."/>
            <person name="Dunand C."/>
            <person name="Henrissat B."/>
            <person name="Grigoriev I.V."/>
            <person name="Hibbett D."/>
            <person name="Nagy L.G."/>
            <person name="Martin F.M."/>
        </authorList>
    </citation>
    <scope>NUCLEOTIDE SEQUENCE</scope>
    <source>
        <strain evidence="2">BED1</strain>
    </source>
</reference>
<reference evidence="2" key="1">
    <citation type="submission" date="2019-10" db="EMBL/GenBank/DDBJ databases">
        <authorList>
            <consortium name="DOE Joint Genome Institute"/>
            <person name="Kuo A."/>
            <person name="Miyauchi S."/>
            <person name="Kiss E."/>
            <person name="Drula E."/>
            <person name="Kohler A."/>
            <person name="Sanchez-Garcia M."/>
            <person name="Andreopoulos B."/>
            <person name="Barry K.W."/>
            <person name="Bonito G."/>
            <person name="Buee M."/>
            <person name="Carver A."/>
            <person name="Chen C."/>
            <person name="Cichocki N."/>
            <person name="Clum A."/>
            <person name="Culley D."/>
            <person name="Crous P.W."/>
            <person name="Fauchery L."/>
            <person name="Girlanda M."/>
            <person name="Hayes R."/>
            <person name="Keri Z."/>
            <person name="LaButti K."/>
            <person name="Lipzen A."/>
            <person name="Lombard V."/>
            <person name="Magnuson J."/>
            <person name="Maillard F."/>
            <person name="Morin E."/>
            <person name="Murat C."/>
            <person name="Nolan M."/>
            <person name="Ohm R."/>
            <person name="Pangilinan J."/>
            <person name="Pereira M."/>
            <person name="Perotto S."/>
            <person name="Peter M."/>
            <person name="Riley R."/>
            <person name="Sitrit Y."/>
            <person name="Stielow B."/>
            <person name="Szollosi G."/>
            <person name="Zifcakova L."/>
            <person name="Stursova M."/>
            <person name="Spatafora J.W."/>
            <person name="Tedersoo L."/>
            <person name="Vaario L.-M."/>
            <person name="Yamada A."/>
            <person name="Yan M."/>
            <person name="Wang P."/>
            <person name="Xu J."/>
            <person name="Bruns T."/>
            <person name="Baldrian P."/>
            <person name="Vilgalys R."/>
            <person name="Henrissat B."/>
            <person name="Grigoriev I.V."/>
            <person name="Hibbett D."/>
            <person name="Nagy L.G."/>
            <person name="Martin F.M."/>
        </authorList>
    </citation>
    <scope>NUCLEOTIDE SEQUENCE</scope>
    <source>
        <strain evidence="2">BED1</strain>
    </source>
</reference>
<dbReference type="AlphaFoldDB" id="A0AAD4G946"/>
<evidence type="ECO:0000256" key="1">
    <source>
        <dbReference type="SAM" id="SignalP"/>
    </source>
</evidence>
<evidence type="ECO:0000313" key="2">
    <source>
        <dbReference type="EMBL" id="KAF8428511.1"/>
    </source>
</evidence>
<proteinExistence type="predicted"/>
<keyword evidence="3" id="KW-1185">Reference proteome</keyword>
<feature type="signal peptide" evidence="1">
    <location>
        <begin position="1"/>
        <end position="19"/>
    </location>
</feature>
<protein>
    <submittedName>
        <fullName evidence="2">Uncharacterized protein</fullName>
    </submittedName>
</protein>
<comment type="caution">
    <text evidence="2">The sequence shown here is derived from an EMBL/GenBank/DDBJ whole genome shotgun (WGS) entry which is preliminary data.</text>
</comment>